<dbReference type="Pfam" id="PF00005">
    <property type="entry name" value="ABC_tran"/>
    <property type="match status" value="1"/>
</dbReference>
<dbReference type="CDD" id="cd03230">
    <property type="entry name" value="ABC_DR_subfamily_A"/>
    <property type="match status" value="1"/>
</dbReference>
<reference evidence="5 6" key="1">
    <citation type="submission" date="2020-10" db="EMBL/GenBank/DDBJ databases">
        <title>Complete genome sequence of Paludibaculum fermentans P105T, a facultatively anaerobic acidobacterium capable of dissimilatory Fe(III) reduction.</title>
        <authorList>
            <person name="Dedysh S.N."/>
            <person name="Beletsky A.V."/>
            <person name="Kulichevskaya I.S."/>
            <person name="Mardanov A.V."/>
            <person name="Ravin N.V."/>
        </authorList>
    </citation>
    <scope>NUCLEOTIDE SEQUENCE [LARGE SCALE GENOMIC DNA]</scope>
    <source>
        <strain evidence="5 6">P105</strain>
    </source>
</reference>
<dbReference type="SMART" id="SM00382">
    <property type="entry name" value="AAA"/>
    <property type="match status" value="1"/>
</dbReference>
<dbReference type="GO" id="GO:0005524">
    <property type="term" value="F:ATP binding"/>
    <property type="evidence" value="ECO:0007669"/>
    <property type="project" value="UniProtKB-KW"/>
</dbReference>
<keyword evidence="6" id="KW-1185">Reference proteome</keyword>
<evidence type="ECO:0000256" key="3">
    <source>
        <dbReference type="ARBA" id="ARBA00022840"/>
    </source>
</evidence>
<dbReference type="InterPro" id="IPR027417">
    <property type="entry name" value="P-loop_NTPase"/>
</dbReference>
<sequence length="254" mass="28154">MLEIRALTKRYAGVPVVNRVSFRVGPGEILGYLGPNGAGKSTTVKMLIGLIEPSEGEILFQGVNVVRDMRAFQRRIGYVAEEAHLYPHLSGREYLRLSGRLQGMRRNVLDSKADELLNLFGLWEERHSLLASYSKGMRQKILLSSALLHDPELLILDEPFSGLDVGAAMILRSLLRALAERKKIVLYSSHVLEVVEKVATSVLILRKGEVAAHDSVANLRLLMAQASLEGVFAQLTRAEDTDSIAQRILETVAR</sequence>
<dbReference type="GO" id="GO:0016887">
    <property type="term" value="F:ATP hydrolysis activity"/>
    <property type="evidence" value="ECO:0007669"/>
    <property type="project" value="InterPro"/>
</dbReference>
<feature type="domain" description="ABC transporter" evidence="4">
    <location>
        <begin position="2"/>
        <end position="232"/>
    </location>
</feature>
<dbReference type="KEGG" id="pfer:IRI77_12215"/>
<keyword evidence="1" id="KW-0813">Transport</keyword>
<organism evidence="5 6">
    <name type="scientific">Paludibaculum fermentans</name>
    <dbReference type="NCBI Taxonomy" id="1473598"/>
    <lineage>
        <taxon>Bacteria</taxon>
        <taxon>Pseudomonadati</taxon>
        <taxon>Acidobacteriota</taxon>
        <taxon>Terriglobia</taxon>
        <taxon>Bryobacterales</taxon>
        <taxon>Bryobacteraceae</taxon>
        <taxon>Paludibaculum</taxon>
    </lineage>
</organism>
<protein>
    <submittedName>
        <fullName evidence="5">ABC transporter ATP-binding protein</fullName>
    </submittedName>
</protein>
<keyword evidence="2" id="KW-0547">Nucleotide-binding</keyword>
<name>A0A7S7NVP9_PALFE</name>
<dbReference type="RefSeq" id="WP_194452331.1">
    <property type="nucleotide sequence ID" value="NZ_CP063849.1"/>
</dbReference>
<dbReference type="InterPro" id="IPR003439">
    <property type="entry name" value="ABC_transporter-like_ATP-bd"/>
</dbReference>
<dbReference type="PROSITE" id="PS50893">
    <property type="entry name" value="ABC_TRANSPORTER_2"/>
    <property type="match status" value="1"/>
</dbReference>
<dbReference type="AlphaFoldDB" id="A0A7S7NVP9"/>
<dbReference type="PANTHER" id="PTHR42939:SF1">
    <property type="entry name" value="ABC TRANSPORTER ATP-BINDING PROTEIN ALBC-RELATED"/>
    <property type="match status" value="1"/>
</dbReference>
<dbReference type="EMBL" id="CP063849">
    <property type="protein sequence ID" value="QOY90672.1"/>
    <property type="molecule type" value="Genomic_DNA"/>
</dbReference>
<evidence type="ECO:0000256" key="1">
    <source>
        <dbReference type="ARBA" id="ARBA00022448"/>
    </source>
</evidence>
<evidence type="ECO:0000256" key="2">
    <source>
        <dbReference type="ARBA" id="ARBA00022741"/>
    </source>
</evidence>
<evidence type="ECO:0000313" key="5">
    <source>
        <dbReference type="EMBL" id="QOY90672.1"/>
    </source>
</evidence>
<dbReference type="PROSITE" id="PS00211">
    <property type="entry name" value="ABC_TRANSPORTER_1"/>
    <property type="match status" value="1"/>
</dbReference>
<dbReference type="Gene3D" id="3.40.50.300">
    <property type="entry name" value="P-loop containing nucleotide triphosphate hydrolases"/>
    <property type="match status" value="1"/>
</dbReference>
<accession>A0A7S7NVP9</accession>
<dbReference type="PANTHER" id="PTHR42939">
    <property type="entry name" value="ABC TRANSPORTER ATP-BINDING PROTEIN ALBC-RELATED"/>
    <property type="match status" value="1"/>
</dbReference>
<dbReference type="InterPro" id="IPR003593">
    <property type="entry name" value="AAA+_ATPase"/>
</dbReference>
<evidence type="ECO:0000259" key="4">
    <source>
        <dbReference type="PROSITE" id="PS50893"/>
    </source>
</evidence>
<proteinExistence type="predicted"/>
<dbReference type="InterPro" id="IPR051782">
    <property type="entry name" value="ABC_Transporter_VariousFunc"/>
</dbReference>
<keyword evidence="3 5" id="KW-0067">ATP-binding</keyword>
<evidence type="ECO:0000313" key="6">
    <source>
        <dbReference type="Proteomes" id="UP000593892"/>
    </source>
</evidence>
<dbReference type="InterPro" id="IPR017871">
    <property type="entry name" value="ABC_transporter-like_CS"/>
</dbReference>
<dbReference type="Proteomes" id="UP000593892">
    <property type="component" value="Chromosome"/>
</dbReference>
<dbReference type="SUPFAM" id="SSF52540">
    <property type="entry name" value="P-loop containing nucleoside triphosphate hydrolases"/>
    <property type="match status" value="1"/>
</dbReference>
<gene>
    <name evidence="5" type="ORF">IRI77_12215</name>
</gene>